<proteinExistence type="predicted"/>
<feature type="non-terminal residue" evidence="1">
    <location>
        <position position="101"/>
    </location>
</feature>
<name>S4P4L9_9NEOP</name>
<reference evidence="1" key="2">
    <citation type="submission" date="2013-05" db="EMBL/GenBank/DDBJ databases">
        <authorList>
            <person name="Carter J.-M."/>
            <person name="Baker S.C."/>
            <person name="Pink R."/>
            <person name="Carter D.R.F."/>
            <person name="Collins A."/>
            <person name="Tomlin J."/>
            <person name="Gibbs M."/>
            <person name="Breuker C.J."/>
        </authorList>
    </citation>
    <scope>NUCLEOTIDE SEQUENCE</scope>
    <source>
        <tissue evidence="1">Ovary</tissue>
    </source>
</reference>
<feature type="non-terminal residue" evidence="1">
    <location>
        <position position="1"/>
    </location>
</feature>
<dbReference type="EMBL" id="GAIX01007611">
    <property type="protein sequence ID" value="JAA84949.1"/>
    <property type="molecule type" value="Transcribed_RNA"/>
</dbReference>
<evidence type="ECO:0000313" key="1">
    <source>
        <dbReference type="EMBL" id="JAA84949.1"/>
    </source>
</evidence>
<organism evidence="1">
    <name type="scientific">Pararge aegeria</name>
    <name type="common">speckled wood butterfly</name>
    <dbReference type="NCBI Taxonomy" id="116150"/>
    <lineage>
        <taxon>Eukaryota</taxon>
        <taxon>Metazoa</taxon>
        <taxon>Ecdysozoa</taxon>
        <taxon>Arthropoda</taxon>
        <taxon>Hexapoda</taxon>
        <taxon>Insecta</taxon>
        <taxon>Pterygota</taxon>
        <taxon>Neoptera</taxon>
        <taxon>Endopterygota</taxon>
        <taxon>Lepidoptera</taxon>
        <taxon>Glossata</taxon>
        <taxon>Ditrysia</taxon>
        <taxon>Papilionoidea</taxon>
        <taxon>Nymphalidae</taxon>
        <taxon>Satyrinae</taxon>
        <taxon>Satyrini</taxon>
        <taxon>Parargina</taxon>
        <taxon>Pararge</taxon>
    </lineage>
</organism>
<dbReference type="AlphaFoldDB" id="S4P4L9"/>
<sequence>IRPQFLRQGSISDFKISSGPIYFDVVAFLYSKTTALLRACKTYINKTANFRNYVHVEFLFAGGGHFNDYIFKPLQITELYISENRALGILVLVYHICVSKI</sequence>
<protein>
    <submittedName>
        <fullName evidence="1">Uncharacterized protein</fullName>
    </submittedName>
</protein>
<reference evidence="1" key="1">
    <citation type="journal article" date="2013" name="BMC Genomics">
        <title>Unscrambling butterfly oogenesis.</title>
        <authorList>
            <person name="Carter J.M."/>
            <person name="Baker S.C."/>
            <person name="Pink R."/>
            <person name="Carter D.R."/>
            <person name="Collins A."/>
            <person name="Tomlin J."/>
            <person name="Gibbs M."/>
            <person name="Breuker C.J."/>
        </authorList>
    </citation>
    <scope>NUCLEOTIDE SEQUENCE</scope>
    <source>
        <tissue evidence="1">Ovary</tissue>
    </source>
</reference>
<accession>S4P4L9</accession>